<name>A0ABT9RRI3_9MICC</name>
<sequence length="105" mass="11201">MLRIDLEPQSHITKADGELARDRVLALAAGKPVCVLLDITGVGSVSREAVTFYSEASHVAAFALLGGTAVDKVIAHGLRGLAWPDCPARYFVDEGEAMAWLKGYC</sequence>
<dbReference type="Proteomes" id="UP001226577">
    <property type="component" value="Unassembled WGS sequence"/>
</dbReference>
<dbReference type="InterPro" id="IPR056695">
    <property type="entry name" value="DUF7793"/>
</dbReference>
<evidence type="ECO:0000313" key="3">
    <source>
        <dbReference type="Proteomes" id="UP001226577"/>
    </source>
</evidence>
<protein>
    <recommendedName>
        <fullName evidence="1">DUF7793 domain-containing protein</fullName>
    </recommendedName>
</protein>
<comment type="caution">
    <text evidence="2">The sequence shown here is derived from an EMBL/GenBank/DDBJ whole genome shotgun (WGS) entry which is preliminary data.</text>
</comment>
<organism evidence="2 3">
    <name type="scientific">Pseudarthrobacter enclensis</name>
    <dbReference type="NCBI Taxonomy" id="993070"/>
    <lineage>
        <taxon>Bacteria</taxon>
        <taxon>Bacillati</taxon>
        <taxon>Actinomycetota</taxon>
        <taxon>Actinomycetes</taxon>
        <taxon>Micrococcales</taxon>
        <taxon>Micrococcaceae</taxon>
        <taxon>Pseudarthrobacter</taxon>
    </lineage>
</organism>
<gene>
    <name evidence="2" type="ORF">J2X98_001416</name>
</gene>
<evidence type="ECO:0000259" key="1">
    <source>
        <dbReference type="Pfam" id="PF25056"/>
    </source>
</evidence>
<evidence type="ECO:0000313" key="2">
    <source>
        <dbReference type="EMBL" id="MDP9887838.1"/>
    </source>
</evidence>
<feature type="domain" description="DUF7793" evidence="1">
    <location>
        <begin position="2"/>
        <end position="104"/>
    </location>
</feature>
<dbReference type="Gene3D" id="3.40.970.30">
    <property type="entry name" value="yp_829618.1 like domains"/>
    <property type="match status" value="1"/>
</dbReference>
<dbReference type="SUPFAM" id="SSF52091">
    <property type="entry name" value="SpoIIaa-like"/>
    <property type="match status" value="1"/>
</dbReference>
<dbReference type="Pfam" id="PF25056">
    <property type="entry name" value="DUF7793"/>
    <property type="match status" value="1"/>
</dbReference>
<keyword evidence="3" id="KW-1185">Reference proteome</keyword>
<accession>A0ABT9RRI3</accession>
<reference evidence="2 3" key="1">
    <citation type="submission" date="2023-07" db="EMBL/GenBank/DDBJ databases">
        <title>Sorghum-associated microbial communities from plants grown in Nebraska, USA.</title>
        <authorList>
            <person name="Schachtman D."/>
        </authorList>
    </citation>
    <scope>NUCLEOTIDE SEQUENCE [LARGE SCALE GENOMIC DNA]</scope>
    <source>
        <strain evidence="2 3">CC222</strain>
    </source>
</reference>
<dbReference type="InterPro" id="IPR036513">
    <property type="entry name" value="STAS_dom_sf"/>
</dbReference>
<proteinExistence type="predicted"/>
<dbReference type="Gene3D" id="3.40.1680.10">
    <property type="entry name" value="yp_829618.1 domain like"/>
    <property type="match status" value="1"/>
</dbReference>
<dbReference type="EMBL" id="JAUSRE010000005">
    <property type="protein sequence ID" value="MDP9887838.1"/>
    <property type="molecule type" value="Genomic_DNA"/>
</dbReference>